<accession>A0A6A4WTA1</accession>
<dbReference type="EMBL" id="VIIS01000714">
    <property type="protein sequence ID" value="KAF0305872.1"/>
    <property type="molecule type" value="Genomic_DNA"/>
</dbReference>
<evidence type="ECO:0000313" key="4">
    <source>
        <dbReference type="Proteomes" id="UP000440578"/>
    </source>
</evidence>
<dbReference type="GO" id="GO:0005096">
    <property type="term" value="F:GTPase activator activity"/>
    <property type="evidence" value="ECO:0007669"/>
    <property type="project" value="UniProtKB-KW"/>
</dbReference>
<dbReference type="PANTHER" id="PTHR15729">
    <property type="entry name" value="CDC42 GTPASE-ACTIVATING PROTEIN"/>
    <property type="match status" value="1"/>
</dbReference>
<evidence type="ECO:0000313" key="3">
    <source>
        <dbReference type="EMBL" id="KAF0305872.1"/>
    </source>
</evidence>
<keyword evidence="1" id="KW-0343">GTPase activation</keyword>
<feature type="compositionally biased region" description="Pro residues" evidence="2">
    <location>
        <begin position="60"/>
        <end position="87"/>
    </location>
</feature>
<dbReference type="AlphaFoldDB" id="A0A6A4WTA1"/>
<comment type="caution">
    <text evidence="3">The sequence shown here is derived from an EMBL/GenBank/DDBJ whole genome shotgun (WGS) entry which is preliminary data.</text>
</comment>
<dbReference type="InterPro" id="IPR051576">
    <property type="entry name" value="PX-Rho_GAP"/>
</dbReference>
<organism evidence="3 4">
    <name type="scientific">Amphibalanus amphitrite</name>
    <name type="common">Striped barnacle</name>
    <name type="synonym">Balanus amphitrite</name>
    <dbReference type="NCBI Taxonomy" id="1232801"/>
    <lineage>
        <taxon>Eukaryota</taxon>
        <taxon>Metazoa</taxon>
        <taxon>Ecdysozoa</taxon>
        <taxon>Arthropoda</taxon>
        <taxon>Crustacea</taxon>
        <taxon>Multicrustacea</taxon>
        <taxon>Cirripedia</taxon>
        <taxon>Thoracica</taxon>
        <taxon>Thoracicalcarea</taxon>
        <taxon>Balanomorpha</taxon>
        <taxon>Balanoidea</taxon>
        <taxon>Balanidae</taxon>
        <taxon>Amphibalaninae</taxon>
        <taxon>Amphibalanus</taxon>
    </lineage>
</organism>
<feature type="compositionally biased region" description="Low complexity" evidence="2">
    <location>
        <begin position="88"/>
        <end position="106"/>
    </location>
</feature>
<evidence type="ECO:0000256" key="1">
    <source>
        <dbReference type="ARBA" id="ARBA00022468"/>
    </source>
</evidence>
<feature type="region of interest" description="Disordered" evidence="2">
    <location>
        <begin position="1"/>
        <end position="177"/>
    </location>
</feature>
<dbReference type="PANTHER" id="PTHR15729:SF10">
    <property type="entry name" value="GTPASE-ACTIVATING PROTEIN CDGAPR"/>
    <property type="match status" value="1"/>
</dbReference>
<name>A0A6A4WTA1_AMPAM</name>
<dbReference type="Proteomes" id="UP000440578">
    <property type="component" value="Unassembled WGS sequence"/>
</dbReference>
<reference evidence="3 4" key="1">
    <citation type="submission" date="2019-07" db="EMBL/GenBank/DDBJ databases">
        <title>Draft genome assembly of a fouling barnacle, Amphibalanus amphitrite (Darwin, 1854): The first reference genome for Thecostraca.</title>
        <authorList>
            <person name="Kim W."/>
        </authorList>
    </citation>
    <scope>NUCLEOTIDE SEQUENCE [LARGE SCALE GENOMIC DNA]</scope>
    <source>
        <strain evidence="3">SNU_AA5</strain>
        <tissue evidence="3">Soma without cirri and trophi</tissue>
    </source>
</reference>
<keyword evidence="4" id="KW-1185">Reference proteome</keyword>
<proteinExistence type="predicted"/>
<dbReference type="GO" id="GO:0007264">
    <property type="term" value="P:small GTPase-mediated signal transduction"/>
    <property type="evidence" value="ECO:0007669"/>
    <property type="project" value="TreeGrafter"/>
</dbReference>
<sequence length="367" mass="38372">MCELGAGAADVPAGRVRRSSSAAGLLSPPADPARSASLDRRVRPQAPARWASLRDGSAARPPPVPAAPPPVPPHAPCLRRPPPPPAVDPAAYALPAAPSARPAAGSGATGGRPARPRGHARSCSATVPLGPLHQAASETGAGRPPRSESLGRRGGDSRSAGAPAGQPRPPPAPLRSVSVVLPPRSKAFMGVVRSAGSMRTLGKTGSAVESSVPRRTPRHFSTIDSACTSQGGLADFSQLETSGGSVRIQHLTGRRPGGAAAAGEPRHSPIAPCAHFHYEHVHLPGLEVCLSGDRRSPAAAAAGRRWLPLRVSCRGSSWPLRRWPEQLRQLDTQLHVCVFDRRYSRLPDLQRWLCSARQQSTDQVSAD</sequence>
<protein>
    <submittedName>
        <fullName evidence="3">Rho GTPase-activating protein 33</fullName>
    </submittedName>
</protein>
<evidence type="ECO:0000256" key="2">
    <source>
        <dbReference type="SAM" id="MobiDB-lite"/>
    </source>
</evidence>
<feature type="compositionally biased region" description="Low complexity" evidence="2">
    <location>
        <begin position="11"/>
        <end position="28"/>
    </location>
</feature>
<gene>
    <name evidence="3" type="primary">ARHGAP33</name>
    <name evidence="3" type="ORF">FJT64_002492</name>
</gene>
<feature type="compositionally biased region" description="Basic and acidic residues" evidence="2">
    <location>
        <begin position="145"/>
        <end position="156"/>
    </location>
</feature>